<feature type="transmembrane region" description="Helical" evidence="8">
    <location>
        <begin position="438"/>
        <end position="460"/>
    </location>
</feature>
<evidence type="ECO:0000313" key="10">
    <source>
        <dbReference type="Proteomes" id="UP000708298"/>
    </source>
</evidence>
<feature type="transmembrane region" description="Helical" evidence="8">
    <location>
        <begin position="330"/>
        <end position="349"/>
    </location>
</feature>
<keyword evidence="4 8" id="KW-0812">Transmembrane</keyword>
<reference evidence="9" key="1">
    <citation type="journal article" date="2021" name="Microorganisms">
        <title>Acidisoma silvae sp. nov. and Acidisomacellulosilytica sp. nov., Two Acidophilic Bacteria Isolated from Decaying Wood, Hydrolyzing Cellulose and Producing Poly-3-hydroxybutyrate.</title>
        <authorList>
            <person name="Mieszkin S."/>
            <person name="Pouder E."/>
            <person name="Uroz S."/>
            <person name="Simon-Colin C."/>
            <person name="Alain K."/>
        </authorList>
    </citation>
    <scope>NUCLEOTIDE SEQUENCE</scope>
    <source>
        <strain evidence="9">HW T2.11</strain>
    </source>
</reference>
<reference evidence="9" key="2">
    <citation type="submission" date="2021-01" db="EMBL/GenBank/DDBJ databases">
        <authorList>
            <person name="Mieszkin S."/>
            <person name="Pouder E."/>
            <person name="Alain K."/>
        </authorList>
    </citation>
    <scope>NUCLEOTIDE SEQUENCE</scope>
    <source>
        <strain evidence="9">HW T2.11</strain>
    </source>
</reference>
<dbReference type="Pfam" id="PF02133">
    <property type="entry name" value="Transp_cyt_pur"/>
    <property type="match status" value="1"/>
</dbReference>
<evidence type="ECO:0000256" key="3">
    <source>
        <dbReference type="ARBA" id="ARBA00022448"/>
    </source>
</evidence>
<dbReference type="EMBL" id="JAESVB010000005">
    <property type="protein sequence ID" value="MCB8876113.1"/>
    <property type="molecule type" value="Genomic_DNA"/>
</dbReference>
<sequence length="481" mass="50536">MAGQDLWGRVERRGIGFIPETERHSSPRAMGFVFFGTQMTYGSVAIGALPVAFGLGWLSSVMAILIGTVIGAVFVALMAFMGPKTGTNGTVTSVAFFGLRGRYIGSFITQIIDLGFFAMILWVSAPPLVQAGHALFGWGTGTGALTVALLLTAALVLTLGIFGHATLVASETFVSYASLIGLLVLALFCLPHAAAFPDPKTNPLVLGRYWPSLMLAVTVTIANAISYAPFAGDYARYLPARTRAAPLFFWPFGGMVLGCLFACLCGEVIGLAVHDPFNPNAQMLAFVPPVLIVPVVVIGLAGNAANGAMVVYNGMLDLQAILWRLSRPQVGVIFGLGGFGLAYLGLIVFSAANAILALCSIVTVLVTPWSIINIQGYLKQRGRFQPAALQAFGADGPASRYWFRAGFNPAAVLAWVVASVTGLLFSDTALFVGPLSQAAHGVDLSFLTAAILAGVLYPVLGRVFPDRDERAAAAQKAAQGL</sequence>
<proteinExistence type="inferred from homology"/>
<dbReference type="PIRSF" id="PIRSF002744">
    <property type="entry name" value="Pur-cyt_permease"/>
    <property type="match status" value="1"/>
</dbReference>
<feature type="transmembrane region" description="Helical" evidence="8">
    <location>
        <begin position="61"/>
        <end position="82"/>
    </location>
</feature>
<feature type="transmembrane region" description="Helical" evidence="8">
    <location>
        <begin position="355"/>
        <end position="374"/>
    </location>
</feature>
<evidence type="ECO:0000256" key="7">
    <source>
        <dbReference type="PIRNR" id="PIRNR002744"/>
    </source>
</evidence>
<organism evidence="9 10">
    <name type="scientific">Acidisoma silvae</name>
    <dbReference type="NCBI Taxonomy" id="2802396"/>
    <lineage>
        <taxon>Bacteria</taxon>
        <taxon>Pseudomonadati</taxon>
        <taxon>Pseudomonadota</taxon>
        <taxon>Alphaproteobacteria</taxon>
        <taxon>Acetobacterales</taxon>
        <taxon>Acidocellaceae</taxon>
        <taxon>Acidisoma</taxon>
    </lineage>
</organism>
<comment type="caution">
    <text evidence="9">The sequence shown here is derived from an EMBL/GenBank/DDBJ whole genome shotgun (WGS) entry which is preliminary data.</text>
</comment>
<comment type="similarity">
    <text evidence="2 7">Belongs to the purine-cytosine permease (2.A.39) family.</text>
</comment>
<feature type="transmembrane region" description="Helical" evidence="8">
    <location>
        <begin position="135"/>
        <end position="161"/>
    </location>
</feature>
<evidence type="ECO:0000256" key="5">
    <source>
        <dbReference type="ARBA" id="ARBA00022989"/>
    </source>
</evidence>
<evidence type="ECO:0000256" key="6">
    <source>
        <dbReference type="ARBA" id="ARBA00023136"/>
    </source>
</evidence>
<accession>A0A963YTI8</accession>
<keyword evidence="6 7" id="KW-0472">Membrane</keyword>
<evidence type="ECO:0000313" key="9">
    <source>
        <dbReference type="EMBL" id="MCB8876113.1"/>
    </source>
</evidence>
<keyword evidence="3 7" id="KW-0813">Transport</keyword>
<gene>
    <name evidence="9" type="ORF">ASILVAE211_13050</name>
</gene>
<dbReference type="GO" id="GO:0005886">
    <property type="term" value="C:plasma membrane"/>
    <property type="evidence" value="ECO:0007669"/>
    <property type="project" value="TreeGrafter"/>
</dbReference>
<keyword evidence="10" id="KW-1185">Reference proteome</keyword>
<keyword evidence="5 8" id="KW-1133">Transmembrane helix</keyword>
<dbReference type="PANTHER" id="PTHR31806:SF1">
    <property type="entry name" value="PURINE-CYTOSINE PERMEASE FCY2-RELATED"/>
    <property type="match status" value="1"/>
</dbReference>
<evidence type="ECO:0000256" key="2">
    <source>
        <dbReference type="ARBA" id="ARBA00008974"/>
    </source>
</evidence>
<dbReference type="GO" id="GO:0022857">
    <property type="term" value="F:transmembrane transporter activity"/>
    <property type="evidence" value="ECO:0007669"/>
    <property type="project" value="InterPro"/>
</dbReference>
<feature type="transmembrane region" description="Helical" evidence="8">
    <location>
        <begin position="247"/>
        <end position="273"/>
    </location>
</feature>
<dbReference type="RefSeq" id="WP_227321772.1">
    <property type="nucleotide sequence ID" value="NZ_JAESVB010000005.1"/>
</dbReference>
<comment type="subcellular location">
    <subcellularLocation>
        <location evidence="1">Membrane</location>
        <topology evidence="1">Multi-pass membrane protein</topology>
    </subcellularLocation>
</comment>
<dbReference type="Proteomes" id="UP000708298">
    <property type="component" value="Unassembled WGS sequence"/>
</dbReference>
<feature type="transmembrane region" description="Helical" evidence="8">
    <location>
        <begin position="410"/>
        <end position="432"/>
    </location>
</feature>
<feature type="transmembrane region" description="Helical" evidence="8">
    <location>
        <begin position="213"/>
        <end position="235"/>
    </location>
</feature>
<feature type="transmembrane region" description="Helical" evidence="8">
    <location>
        <begin position="173"/>
        <end position="193"/>
    </location>
</feature>
<protein>
    <submittedName>
        <fullName evidence="9">Cytosine permease</fullName>
    </submittedName>
</protein>
<feature type="transmembrane region" description="Helical" evidence="8">
    <location>
        <begin position="103"/>
        <end position="123"/>
    </location>
</feature>
<dbReference type="Gene3D" id="1.10.4160.10">
    <property type="entry name" value="Hydantoin permease"/>
    <property type="match status" value="1"/>
</dbReference>
<evidence type="ECO:0000256" key="1">
    <source>
        <dbReference type="ARBA" id="ARBA00004141"/>
    </source>
</evidence>
<dbReference type="PANTHER" id="PTHR31806">
    <property type="entry name" value="PURINE-CYTOSINE PERMEASE FCY2-RELATED"/>
    <property type="match status" value="1"/>
</dbReference>
<evidence type="ECO:0000256" key="8">
    <source>
        <dbReference type="SAM" id="Phobius"/>
    </source>
</evidence>
<name>A0A963YTI8_9PROT</name>
<dbReference type="AlphaFoldDB" id="A0A963YTI8"/>
<feature type="transmembrane region" description="Helical" evidence="8">
    <location>
        <begin position="32"/>
        <end position="55"/>
    </location>
</feature>
<dbReference type="InterPro" id="IPR001248">
    <property type="entry name" value="Pur-cyt_permease"/>
</dbReference>
<feature type="transmembrane region" description="Helical" evidence="8">
    <location>
        <begin position="285"/>
        <end position="309"/>
    </location>
</feature>
<dbReference type="InterPro" id="IPR026030">
    <property type="entry name" value="Pur-cyt_permease_Fcy2/21/22"/>
</dbReference>
<evidence type="ECO:0000256" key="4">
    <source>
        <dbReference type="ARBA" id="ARBA00022692"/>
    </source>
</evidence>